<dbReference type="CDD" id="cd00143">
    <property type="entry name" value="PP2Cc"/>
    <property type="match status" value="1"/>
</dbReference>
<accession>A0A263BR36</accession>
<feature type="transmembrane region" description="Helical" evidence="1">
    <location>
        <begin position="279"/>
        <end position="297"/>
    </location>
</feature>
<keyword evidence="1" id="KW-1133">Transmembrane helix</keyword>
<dbReference type="Proteomes" id="UP000217083">
    <property type="component" value="Unassembled WGS sequence"/>
</dbReference>
<reference evidence="4" key="1">
    <citation type="submission" date="2017-08" db="EMBL/GenBank/DDBJ databases">
        <authorList>
            <person name="Huang Z."/>
        </authorList>
    </citation>
    <scope>NUCLEOTIDE SEQUENCE [LARGE SCALE GENOMIC DNA]</scope>
    <source>
        <strain evidence="4">SA5d-4</strain>
    </source>
</reference>
<dbReference type="SUPFAM" id="SSF81606">
    <property type="entry name" value="PP2C-like"/>
    <property type="match status" value="1"/>
</dbReference>
<dbReference type="EMBL" id="NPIA01000008">
    <property type="protein sequence ID" value="OZM56175.1"/>
    <property type="molecule type" value="Genomic_DNA"/>
</dbReference>
<proteinExistence type="predicted"/>
<name>A0A263BR36_9BACI</name>
<reference evidence="3 4" key="2">
    <citation type="submission" date="2017-09" db="EMBL/GenBank/DDBJ databases">
        <title>Bacillus patelloidae sp. nov., isolated from the intestinal tract of a marine limpet.</title>
        <authorList>
            <person name="Liu R."/>
            <person name="Dong C."/>
            <person name="Shao Z."/>
        </authorList>
    </citation>
    <scope>NUCLEOTIDE SEQUENCE [LARGE SCALE GENOMIC DNA]</scope>
    <source>
        <strain evidence="3 4">SA5d-4</strain>
    </source>
</reference>
<protein>
    <recommendedName>
        <fullName evidence="2">PPM-type phosphatase domain-containing protein</fullName>
    </recommendedName>
</protein>
<comment type="caution">
    <text evidence="3">The sequence shown here is derived from an EMBL/GenBank/DDBJ whole genome shotgun (WGS) entry which is preliminary data.</text>
</comment>
<dbReference type="Gene3D" id="3.60.40.10">
    <property type="entry name" value="PPM-type phosphatase domain"/>
    <property type="match status" value="1"/>
</dbReference>
<dbReference type="RefSeq" id="WP_094926106.1">
    <property type="nucleotide sequence ID" value="NZ_NPIA01000008.1"/>
</dbReference>
<evidence type="ECO:0000256" key="1">
    <source>
        <dbReference type="SAM" id="Phobius"/>
    </source>
</evidence>
<keyword evidence="1" id="KW-0472">Membrane</keyword>
<dbReference type="Pfam" id="PF13672">
    <property type="entry name" value="PP2C_2"/>
    <property type="match status" value="1"/>
</dbReference>
<evidence type="ECO:0000313" key="3">
    <source>
        <dbReference type="EMBL" id="OZM56175.1"/>
    </source>
</evidence>
<sequence length="319" mass="36474">MHIIPDNAQHIGARKLQEDAFRFSIFDDEEMIQKRGHLAIIADGMGGLSHGQDVSAIAVQTFLESFQDVTKVGTIPQLLYGALVEANIAVNKFAKKENLQQQIGTTLIATTIHNNELYWISVGDSRIYLLRNNVLTQLTEDHVYEKELFNELKNEQITREQIQLHPQKDALTSFIGLENLSLVDYNIKPLQLQAGDKVLLCSDGLYGFLDEREMKDILLNAEENTCQKLVSAVLEKNHPYQDNVTVALLTFKKEISKTERLPPPKEQLPNQNKKKTRKVLLSLSLIFLLSVGGYFIYDLYMKDNNRINFHWNLFNKSNE</sequence>
<gene>
    <name evidence="3" type="ORF">CIB95_13820</name>
</gene>
<dbReference type="SMART" id="SM00332">
    <property type="entry name" value="PP2Cc"/>
    <property type="match status" value="1"/>
</dbReference>
<dbReference type="InterPro" id="IPR001932">
    <property type="entry name" value="PPM-type_phosphatase-like_dom"/>
</dbReference>
<dbReference type="SMART" id="SM00331">
    <property type="entry name" value="PP2C_SIG"/>
    <property type="match status" value="1"/>
</dbReference>
<dbReference type="PROSITE" id="PS51746">
    <property type="entry name" value="PPM_2"/>
    <property type="match status" value="1"/>
</dbReference>
<evidence type="ECO:0000313" key="4">
    <source>
        <dbReference type="Proteomes" id="UP000217083"/>
    </source>
</evidence>
<evidence type="ECO:0000259" key="2">
    <source>
        <dbReference type="PROSITE" id="PS51746"/>
    </source>
</evidence>
<dbReference type="AlphaFoldDB" id="A0A263BR36"/>
<keyword evidence="1" id="KW-0812">Transmembrane</keyword>
<feature type="domain" description="PPM-type phosphatase" evidence="2">
    <location>
        <begin position="10"/>
        <end position="251"/>
    </location>
</feature>
<dbReference type="InterPro" id="IPR036457">
    <property type="entry name" value="PPM-type-like_dom_sf"/>
</dbReference>
<organism evidence="3 4">
    <name type="scientific">Lottiidibacillus patelloidae</name>
    <dbReference type="NCBI Taxonomy" id="2670334"/>
    <lineage>
        <taxon>Bacteria</taxon>
        <taxon>Bacillati</taxon>
        <taxon>Bacillota</taxon>
        <taxon>Bacilli</taxon>
        <taxon>Bacillales</taxon>
        <taxon>Bacillaceae</taxon>
        <taxon>Lottiidibacillus</taxon>
    </lineage>
</organism>
<keyword evidence="4" id="KW-1185">Reference proteome</keyword>